<keyword evidence="3" id="KW-0813">Transport</keyword>
<keyword evidence="4 8" id="KW-0812">Transmembrane</keyword>
<name>A0ABR2KDF6_9EUKA</name>
<dbReference type="Pfam" id="PF01490">
    <property type="entry name" value="Aa_trans"/>
    <property type="match status" value="1"/>
</dbReference>
<dbReference type="InterPro" id="IPR013057">
    <property type="entry name" value="AA_transpt_TM"/>
</dbReference>
<comment type="subcellular location">
    <subcellularLocation>
        <location evidence="1">Membrane</location>
        <topology evidence="1">Multi-pass membrane protein</topology>
    </subcellularLocation>
</comment>
<accession>A0ABR2KDF6</accession>
<dbReference type="PANTHER" id="PTHR22950">
    <property type="entry name" value="AMINO ACID TRANSPORTER"/>
    <property type="match status" value="1"/>
</dbReference>
<feature type="transmembrane region" description="Helical" evidence="8">
    <location>
        <begin position="266"/>
        <end position="287"/>
    </location>
</feature>
<reference evidence="10 11" key="1">
    <citation type="submission" date="2024-04" db="EMBL/GenBank/DDBJ databases">
        <title>Tritrichomonas musculus Genome.</title>
        <authorList>
            <person name="Alves-Ferreira E."/>
            <person name="Grigg M."/>
            <person name="Lorenzi H."/>
            <person name="Galac M."/>
        </authorList>
    </citation>
    <scope>NUCLEOTIDE SEQUENCE [LARGE SCALE GENOMIC DNA]</scope>
    <source>
        <strain evidence="10 11">EAF2021</strain>
    </source>
</reference>
<feature type="transmembrane region" description="Helical" evidence="8">
    <location>
        <begin position="307"/>
        <end position="335"/>
    </location>
</feature>
<comment type="similarity">
    <text evidence="2">Belongs to the amino acid/polyamine transporter 2 family.</text>
</comment>
<evidence type="ECO:0000256" key="4">
    <source>
        <dbReference type="ARBA" id="ARBA00022692"/>
    </source>
</evidence>
<proteinExistence type="inferred from homology"/>
<evidence type="ECO:0000256" key="8">
    <source>
        <dbReference type="SAM" id="Phobius"/>
    </source>
</evidence>
<dbReference type="EMBL" id="JAPFFF010000005">
    <property type="protein sequence ID" value="KAK8889163.1"/>
    <property type="molecule type" value="Genomic_DNA"/>
</dbReference>
<sequence length="439" mass="49635">MNSDFETQPILDHGTINRIDYTSSDANMNDDSDLVYKIPVPSDSNMFGCFQILLNTSIGSGTLMVPYSYTSGIGMELVISVIFAFVAYMAMYFLIESSQYSNSYDYYGIFKSCFGTKFMWILNLSIFLVQFGTVTIYCLWNGRLLNHLINSSNPIIGSNAFWSFLIAAFFIFPLTIFRSISKLESFASISTFFIIMLIVHALYWMIRDINDYGFDPDHEITVFNFRKYQVIISALSVNSMAFNCHLNLFSTLEHLNNCTRKRAHQLCAITVIISFVLYNCFGLFSYLDLFDKIGAGSSLEFYPHPNWLTKVTIIGVVIVLIVSSPLVIWAARISFINLIWKDKPSTNLKWVLVGGSLLLLAAFLASSSEDVIFFFDIVGGFLTPTIEFVFPVIFFLKIQKGAPKWKVAVASINLFFSVVSIFACLYQAIKQIIEATKGE</sequence>
<protein>
    <recommendedName>
        <fullName evidence="9">Amino acid transporter transmembrane domain-containing protein</fullName>
    </recommendedName>
</protein>
<keyword evidence="11" id="KW-1185">Reference proteome</keyword>
<evidence type="ECO:0000256" key="1">
    <source>
        <dbReference type="ARBA" id="ARBA00004141"/>
    </source>
</evidence>
<feature type="transmembrane region" description="Helical" evidence="8">
    <location>
        <begin position="118"/>
        <end position="140"/>
    </location>
</feature>
<evidence type="ECO:0000259" key="9">
    <source>
        <dbReference type="Pfam" id="PF01490"/>
    </source>
</evidence>
<keyword evidence="5" id="KW-0029">Amino-acid transport</keyword>
<evidence type="ECO:0000313" key="11">
    <source>
        <dbReference type="Proteomes" id="UP001470230"/>
    </source>
</evidence>
<feature type="transmembrane region" description="Helical" evidence="8">
    <location>
        <begin position="347"/>
        <end position="365"/>
    </location>
</feature>
<feature type="transmembrane region" description="Helical" evidence="8">
    <location>
        <begin position="371"/>
        <end position="396"/>
    </location>
</feature>
<evidence type="ECO:0000256" key="6">
    <source>
        <dbReference type="ARBA" id="ARBA00022989"/>
    </source>
</evidence>
<evidence type="ECO:0000256" key="3">
    <source>
        <dbReference type="ARBA" id="ARBA00022448"/>
    </source>
</evidence>
<keyword evidence="7 8" id="KW-0472">Membrane</keyword>
<keyword evidence="6 8" id="KW-1133">Transmembrane helix</keyword>
<organism evidence="10 11">
    <name type="scientific">Tritrichomonas musculus</name>
    <dbReference type="NCBI Taxonomy" id="1915356"/>
    <lineage>
        <taxon>Eukaryota</taxon>
        <taxon>Metamonada</taxon>
        <taxon>Parabasalia</taxon>
        <taxon>Tritrichomonadida</taxon>
        <taxon>Tritrichomonadidae</taxon>
        <taxon>Tritrichomonas</taxon>
    </lineage>
</organism>
<feature type="domain" description="Amino acid transporter transmembrane" evidence="9">
    <location>
        <begin position="51"/>
        <end position="429"/>
    </location>
</feature>
<evidence type="ECO:0000313" key="10">
    <source>
        <dbReference type="EMBL" id="KAK8889163.1"/>
    </source>
</evidence>
<evidence type="ECO:0000256" key="7">
    <source>
        <dbReference type="ARBA" id="ARBA00023136"/>
    </source>
</evidence>
<dbReference type="PANTHER" id="PTHR22950:SF458">
    <property type="entry name" value="SODIUM-COUPLED NEUTRAL AMINO ACID TRANSPORTER 11-RELATED"/>
    <property type="match status" value="1"/>
</dbReference>
<comment type="caution">
    <text evidence="10">The sequence shown here is derived from an EMBL/GenBank/DDBJ whole genome shotgun (WGS) entry which is preliminary data.</text>
</comment>
<feature type="transmembrane region" description="Helical" evidence="8">
    <location>
        <begin position="408"/>
        <end position="429"/>
    </location>
</feature>
<feature type="transmembrane region" description="Helical" evidence="8">
    <location>
        <begin position="77"/>
        <end position="95"/>
    </location>
</feature>
<evidence type="ECO:0000256" key="2">
    <source>
        <dbReference type="ARBA" id="ARBA00008066"/>
    </source>
</evidence>
<evidence type="ECO:0000256" key="5">
    <source>
        <dbReference type="ARBA" id="ARBA00022970"/>
    </source>
</evidence>
<feature type="transmembrane region" description="Helical" evidence="8">
    <location>
        <begin position="161"/>
        <end position="180"/>
    </location>
</feature>
<gene>
    <name evidence="10" type="ORF">M9Y10_033908</name>
</gene>
<dbReference type="Proteomes" id="UP001470230">
    <property type="component" value="Unassembled WGS sequence"/>
</dbReference>
<feature type="transmembrane region" description="Helical" evidence="8">
    <location>
        <begin position="186"/>
        <end position="206"/>
    </location>
</feature>